<sequence length="297" mass="32014">MSAEKFSSSPLNPHDRSTDQQSREAYTNARRQPTPEISEGSQRLHLAIREQTSPAQLTLSNITLQGATSHEPPLTPISRWLRNVEPVSPRLALRTISYWSPDSDVSMDTTSISSVMTRDEQSPAQNIALRRQGPCFSEGIRPTNPGYRPAEIQPTAGPSNATMGSPSPAHNSASHRSVLSSSPAKKSTSDAPMLSSSPAKKCIKSNAKGKAPGRAEGKKKHGASTANAPRRAAVAIPMSRLRSGKTPACKLKVLPPPTRCSLRIRPSQPPIYCCPICGFECPLLSGIKQHVKDSHPH</sequence>
<evidence type="ECO:0000313" key="5">
    <source>
        <dbReference type="Proteomes" id="UP000324748"/>
    </source>
</evidence>
<reference evidence="5 6" key="1">
    <citation type="submission" date="2019-05" db="EMBL/GenBank/DDBJ databases">
        <title>Emergence of the Ug99 lineage of the wheat stem rust pathogen through somatic hybridization.</title>
        <authorList>
            <person name="Li F."/>
            <person name="Upadhyaya N.M."/>
            <person name="Sperschneider J."/>
            <person name="Matny O."/>
            <person name="Nguyen-Phuc H."/>
            <person name="Mago R."/>
            <person name="Raley C."/>
            <person name="Miller M.E."/>
            <person name="Silverstein K.A.T."/>
            <person name="Henningsen E."/>
            <person name="Hirsch C.D."/>
            <person name="Visser B."/>
            <person name="Pretorius Z.A."/>
            <person name="Steffenson B.J."/>
            <person name="Schwessinger B."/>
            <person name="Dodds P.N."/>
            <person name="Figueroa M."/>
        </authorList>
    </citation>
    <scope>NUCLEOTIDE SEQUENCE [LARGE SCALE GENOMIC DNA]</scope>
    <source>
        <strain evidence="4">21-0</strain>
        <strain evidence="3 6">Ug99</strain>
    </source>
</reference>
<feature type="compositionally biased region" description="Polar residues" evidence="1">
    <location>
        <begin position="156"/>
        <end position="198"/>
    </location>
</feature>
<evidence type="ECO:0000313" key="3">
    <source>
        <dbReference type="EMBL" id="KAA1075782.1"/>
    </source>
</evidence>
<dbReference type="EMBL" id="VSWC01000092">
    <property type="protein sequence ID" value="KAA1091132.1"/>
    <property type="molecule type" value="Genomic_DNA"/>
</dbReference>
<feature type="domain" description="C2H2-type" evidence="2">
    <location>
        <begin position="273"/>
        <end position="295"/>
    </location>
</feature>
<name>A0A5B0NR47_PUCGR</name>
<dbReference type="OrthoDB" id="2497960at2759"/>
<dbReference type="PROSITE" id="PS00028">
    <property type="entry name" value="ZINC_FINGER_C2H2_1"/>
    <property type="match status" value="1"/>
</dbReference>
<proteinExistence type="predicted"/>
<feature type="region of interest" description="Disordered" evidence="1">
    <location>
        <begin position="1"/>
        <end position="41"/>
    </location>
</feature>
<feature type="compositionally biased region" description="Polar residues" evidence="1">
    <location>
        <begin position="1"/>
        <end position="11"/>
    </location>
</feature>
<dbReference type="EMBL" id="VDEP01000471">
    <property type="protein sequence ID" value="KAA1075782.1"/>
    <property type="molecule type" value="Genomic_DNA"/>
</dbReference>
<organism evidence="4 5">
    <name type="scientific">Puccinia graminis f. sp. tritici</name>
    <dbReference type="NCBI Taxonomy" id="56615"/>
    <lineage>
        <taxon>Eukaryota</taxon>
        <taxon>Fungi</taxon>
        <taxon>Dikarya</taxon>
        <taxon>Basidiomycota</taxon>
        <taxon>Pucciniomycotina</taxon>
        <taxon>Pucciniomycetes</taxon>
        <taxon>Pucciniales</taxon>
        <taxon>Pucciniaceae</taxon>
        <taxon>Puccinia</taxon>
    </lineage>
</organism>
<dbReference type="AlphaFoldDB" id="A0A5B0NR47"/>
<keyword evidence="5" id="KW-1185">Reference proteome</keyword>
<evidence type="ECO:0000313" key="4">
    <source>
        <dbReference type="EMBL" id="KAA1091132.1"/>
    </source>
</evidence>
<protein>
    <recommendedName>
        <fullName evidence="2">C2H2-type domain-containing protein</fullName>
    </recommendedName>
</protein>
<gene>
    <name evidence="4" type="ORF">PGT21_026511</name>
    <name evidence="3" type="ORF">PGTUg99_007981</name>
</gene>
<dbReference type="Proteomes" id="UP000324748">
    <property type="component" value="Unassembled WGS sequence"/>
</dbReference>
<evidence type="ECO:0000259" key="2">
    <source>
        <dbReference type="PROSITE" id="PS00028"/>
    </source>
</evidence>
<dbReference type="Proteomes" id="UP000325313">
    <property type="component" value="Unassembled WGS sequence"/>
</dbReference>
<evidence type="ECO:0000256" key="1">
    <source>
        <dbReference type="SAM" id="MobiDB-lite"/>
    </source>
</evidence>
<evidence type="ECO:0000313" key="6">
    <source>
        <dbReference type="Proteomes" id="UP000325313"/>
    </source>
</evidence>
<accession>A0A5B0NR47</accession>
<feature type="region of interest" description="Disordered" evidence="1">
    <location>
        <begin position="135"/>
        <end position="232"/>
    </location>
</feature>
<comment type="caution">
    <text evidence="4">The sequence shown here is derived from an EMBL/GenBank/DDBJ whole genome shotgun (WGS) entry which is preliminary data.</text>
</comment>
<feature type="compositionally biased region" description="Basic and acidic residues" evidence="1">
    <location>
        <begin position="13"/>
        <end position="22"/>
    </location>
</feature>
<dbReference type="InterPro" id="IPR013087">
    <property type="entry name" value="Znf_C2H2_type"/>
</dbReference>